<keyword evidence="5" id="KW-1185">Reference proteome</keyword>
<reference evidence="5" key="2">
    <citation type="journal article" date="2019" name="Int. J. Syst. Evol. Microbiol.">
        <title>The Global Catalogue of Microorganisms (GCM) 10K type strain sequencing project: providing services to taxonomists for standard genome sequencing and annotation.</title>
        <authorList>
            <consortium name="The Broad Institute Genomics Platform"/>
            <consortium name="The Broad Institute Genome Sequencing Center for Infectious Disease"/>
            <person name="Wu L."/>
            <person name="Ma J."/>
        </authorList>
    </citation>
    <scope>NUCLEOTIDE SEQUENCE [LARGE SCALE GENOMIC DNA]</scope>
    <source>
        <strain evidence="5">NBRC 107715</strain>
    </source>
</reference>
<reference evidence="3" key="1">
    <citation type="journal article" date="2014" name="Int. J. Syst. Evol. Microbiol.">
        <title>Complete genome of a new Firmicutes species belonging to the dominant human colonic microbiota ('Ruminococcus bicirculans') reveals two chromosomes and a selective capacity to utilize plant glucans.</title>
        <authorList>
            <consortium name="NISC Comparative Sequencing Program"/>
            <person name="Wegmann U."/>
            <person name="Louis P."/>
            <person name="Goesmann A."/>
            <person name="Henrissat B."/>
            <person name="Duncan S.H."/>
            <person name="Flint H.J."/>
        </authorList>
    </citation>
    <scope>NUCLEOTIDE SEQUENCE</scope>
    <source>
        <strain evidence="3">NBRC 107715</strain>
    </source>
</reference>
<organism evidence="2 4">
    <name type="scientific">Methylobacterium oxalidis</name>
    <dbReference type="NCBI Taxonomy" id="944322"/>
    <lineage>
        <taxon>Bacteria</taxon>
        <taxon>Pseudomonadati</taxon>
        <taxon>Pseudomonadota</taxon>
        <taxon>Alphaproteobacteria</taxon>
        <taxon>Hyphomicrobiales</taxon>
        <taxon>Methylobacteriaceae</taxon>
        <taxon>Methylobacterium</taxon>
    </lineage>
</organism>
<dbReference type="EMBL" id="BSPK01000008">
    <property type="protein sequence ID" value="GLS62272.1"/>
    <property type="molecule type" value="Genomic_DNA"/>
</dbReference>
<dbReference type="AlphaFoldDB" id="A0A512J182"/>
<proteinExistence type="predicted"/>
<protein>
    <submittedName>
        <fullName evidence="2">Uncharacterized protein</fullName>
    </submittedName>
</protein>
<gene>
    <name evidence="3" type="ORF">GCM10007888_06530</name>
    <name evidence="2" type="ORF">MOX02_17250</name>
</gene>
<reference evidence="3" key="4">
    <citation type="submission" date="2023-01" db="EMBL/GenBank/DDBJ databases">
        <title>Draft genome sequence of Methylobacterium oxalidis strain NBRC 107715.</title>
        <authorList>
            <person name="Sun Q."/>
            <person name="Mori K."/>
        </authorList>
    </citation>
    <scope>NUCLEOTIDE SEQUENCE</scope>
    <source>
        <strain evidence="3">NBRC 107715</strain>
    </source>
</reference>
<feature type="region of interest" description="Disordered" evidence="1">
    <location>
        <begin position="55"/>
        <end position="77"/>
    </location>
</feature>
<feature type="region of interest" description="Disordered" evidence="1">
    <location>
        <begin position="1"/>
        <end position="32"/>
    </location>
</feature>
<reference evidence="2 4" key="3">
    <citation type="submission" date="2019-07" db="EMBL/GenBank/DDBJ databases">
        <title>Whole genome shotgun sequence of Methylobacterium oxalidis NBRC 107715.</title>
        <authorList>
            <person name="Hosoyama A."/>
            <person name="Uohara A."/>
            <person name="Ohji S."/>
            <person name="Ichikawa N."/>
        </authorList>
    </citation>
    <scope>NUCLEOTIDE SEQUENCE [LARGE SCALE GENOMIC DNA]</scope>
    <source>
        <strain evidence="2 4">NBRC 107715</strain>
    </source>
</reference>
<feature type="compositionally biased region" description="Basic and acidic residues" evidence="1">
    <location>
        <begin position="15"/>
        <end position="24"/>
    </location>
</feature>
<evidence type="ECO:0000313" key="4">
    <source>
        <dbReference type="Proteomes" id="UP000321960"/>
    </source>
</evidence>
<evidence type="ECO:0000313" key="5">
    <source>
        <dbReference type="Proteomes" id="UP001156856"/>
    </source>
</evidence>
<comment type="caution">
    <text evidence="2">The sequence shown here is derived from an EMBL/GenBank/DDBJ whole genome shotgun (WGS) entry which is preliminary data.</text>
</comment>
<name>A0A512J182_9HYPH</name>
<sequence>MSDMPNPSDPMSWLKPHDGEEAKTVRAWVQKSKPEEPKTIQVVVRLHEAVEAPVRPAVPSGTPTAYRAATASTRPSHKIVAPKGCTVRPERIERSY</sequence>
<dbReference type="Proteomes" id="UP000321960">
    <property type="component" value="Unassembled WGS sequence"/>
</dbReference>
<accession>A0A512J182</accession>
<dbReference type="Proteomes" id="UP001156856">
    <property type="component" value="Unassembled WGS sequence"/>
</dbReference>
<evidence type="ECO:0000313" key="3">
    <source>
        <dbReference type="EMBL" id="GLS62272.1"/>
    </source>
</evidence>
<dbReference type="EMBL" id="BJZU01000028">
    <property type="protein sequence ID" value="GEP03687.1"/>
    <property type="molecule type" value="Genomic_DNA"/>
</dbReference>
<evidence type="ECO:0000313" key="2">
    <source>
        <dbReference type="EMBL" id="GEP03687.1"/>
    </source>
</evidence>
<evidence type="ECO:0000256" key="1">
    <source>
        <dbReference type="SAM" id="MobiDB-lite"/>
    </source>
</evidence>
<dbReference type="RefSeq" id="WP_147025383.1">
    <property type="nucleotide sequence ID" value="NZ_BJZU01000028.1"/>
</dbReference>